<evidence type="ECO:0000313" key="2">
    <source>
        <dbReference type="Proteomes" id="UP000269721"/>
    </source>
</evidence>
<dbReference type="OrthoDB" id="551123at2759"/>
<evidence type="ECO:0000313" key="1">
    <source>
        <dbReference type="EMBL" id="RKO88136.1"/>
    </source>
</evidence>
<dbReference type="AlphaFoldDB" id="A0A4P9WCP5"/>
<keyword evidence="2" id="KW-1185">Reference proteome</keyword>
<protein>
    <submittedName>
        <fullName evidence="1">Uncharacterized protein</fullName>
    </submittedName>
</protein>
<proteinExistence type="predicted"/>
<reference evidence="2" key="1">
    <citation type="journal article" date="2018" name="Nat. Microbiol.">
        <title>Leveraging single-cell genomics to expand the fungal tree of life.</title>
        <authorList>
            <person name="Ahrendt S.R."/>
            <person name="Quandt C.A."/>
            <person name="Ciobanu D."/>
            <person name="Clum A."/>
            <person name="Salamov A."/>
            <person name="Andreopoulos B."/>
            <person name="Cheng J.F."/>
            <person name="Woyke T."/>
            <person name="Pelin A."/>
            <person name="Henrissat B."/>
            <person name="Reynolds N.K."/>
            <person name="Benny G.L."/>
            <person name="Smith M.E."/>
            <person name="James T.Y."/>
            <person name="Grigoriev I.V."/>
        </authorList>
    </citation>
    <scope>NUCLEOTIDE SEQUENCE [LARGE SCALE GENOMIC DNA]</scope>
</reference>
<sequence length="247" mass="28761">MACIKGWARRLLKLTDPQELRTYIRDNFEFYHFLEFSRRISKDKESVSEKFKDLIFMTGTPMYDSAGEIISLFKLLRSKADNEEDTFDNMISYYDKVYNKPRVRHIETDDGKMLRKAGIIKYKLTLLEMKGQQLETYNKCAISLKELTANKDNSFLRELQSISMGVVMSGGKALVGNSEELNKMMYFEKKYMFKPTSLLCMTGYIIAEKDNSFDPMGEPIKGMRILINWKYLPLTRIDMAVLCQGNV</sequence>
<dbReference type="Proteomes" id="UP000269721">
    <property type="component" value="Unassembled WGS sequence"/>
</dbReference>
<accession>A0A4P9WCP5</accession>
<name>A0A4P9WCP5_9FUNG</name>
<dbReference type="EMBL" id="KZ996920">
    <property type="protein sequence ID" value="RKO88136.1"/>
    <property type="molecule type" value="Genomic_DNA"/>
</dbReference>
<organism evidence="1 2">
    <name type="scientific">Blyttiomyces helicus</name>
    <dbReference type="NCBI Taxonomy" id="388810"/>
    <lineage>
        <taxon>Eukaryota</taxon>
        <taxon>Fungi</taxon>
        <taxon>Fungi incertae sedis</taxon>
        <taxon>Chytridiomycota</taxon>
        <taxon>Chytridiomycota incertae sedis</taxon>
        <taxon>Chytridiomycetes</taxon>
        <taxon>Chytridiomycetes incertae sedis</taxon>
        <taxon>Blyttiomyces</taxon>
    </lineage>
</organism>
<gene>
    <name evidence="1" type="ORF">BDK51DRAFT_27772</name>
</gene>